<gene>
    <name evidence="3" type="ORF">SAMN05216244_1374</name>
</gene>
<evidence type="ECO:0000256" key="2">
    <source>
        <dbReference type="SAM" id="SignalP"/>
    </source>
</evidence>
<accession>A0A1G9PCH1</accession>
<dbReference type="EMBL" id="FNHF01000001">
    <property type="protein sequence ID" value="SDL96414.1"/>
    <property type="molecule type" value="Genomic_DNA"/>
</dbReference>
<feature type="compositionally biased region" description="Polar residues" evidence="1">
    <location>
        <begin position="97"/>
        <end position="106"/>
    </location>
</feature>
<feature type="region of interest" description="Disordered" evidence="1">
    <location>
        <begin position="25"/>
        <end position="110"/>
    </location>
</feature>
<proteinExistence type="predicted"/>
<evidence type="ECO:0000256" key="1">
    <source>
        <dbReference type="SAM" id="MobiDB-lite"/>
    </source>
</evidence>
<feature type="chain" id="PRO_5038705424" evidence="2">
    <location>
        <begin position="25"/>
        <end position="180"/>
    </location>
</feature>
<keyword evidence="4" id="KW-1185">Reference proteome</keyword>
<dbReference type="PROSITE" id="PS51257">
    <property type="entry name" value="PROKAR_LIPOPROTEIN"/>
    <property type="match status" value="1"/>
</dbReference>
<reference evidence="4" key="1">
    <citation type="submission" date="2016-10" db="EMBL/GenBank/DDBJ databases">
        <authorList>
            <person name="Varghese N."/>
            <person name="Submissions S."/>
        </authorList>
    </citation>
    <scope>NUCLEOTIDE SEQUENCE [LARGE SCALE GENOMIC DNA]</scope>
    <source>
        <strain evidence="4">CGMCC 1.6199</strain>
    </source>
</reference>
<evidence type="ECO:0000313" key="3">
    <source>
        <dbReference type="EMBL" id="SDL96414.1"/>
    </source>
</evidence>
<feature type="compositionally biased region" description="Low complexity" evidence="1">
    <location>
        <begin position="30"/>
        <end position="39"/>
    </location>
</feature>
<evidence type="ECO:0000313" key="4">
    <source>
        <dbReference type="Proteomes" id="UP000182347"/>
    </source>
</evidence>
<name>A0A1G9PCH1_9BACI</name>
<sequence>MSNRTGFLVMLSFFIFFLAACSDASDDSAAEQQSASGEESPAEDGEAVSDTPEKQEETNEEEARTSVEEKESPEEQKSKDTVKNQSDTSIDADEAAATTNERSNPAITDGEAAITYLKQQLEMKENEDIVFDDLGGKLKEDEAGSYYTITLTSKAIEQDGGSGTVGVYKVYQNGEYEMKG</sequence>
<feature type="compositionally biased region" description="Basic and acidic residues" evidence="1">
    <location>
        <begin position="51"/>
        <end position="82"/>
    </location>
</feature>
<feature type="signal peptide" evidence="2">
    <location>
        <begin position="1"/>
        <end position="24"/>
    </location>
</feature>
<dbReference type="AlphaFoldDB" id="A0A1G9PCH1"/>
<dbReference type="STRING" id="482461.SAMN05216244_1374"/>
<keyword evidence="2" id="KW-0732">Signal</keyword>
<dbReference type="RefSeq" id="WP_074598041.1">
    <property type="nucleotide sequence ID" value="NZ_FNHF01000001.1"/>
</dbReference>
<protein>
    <submittedName>
        <fullName evidence="3">Uncharacterized protein</fullName>
    </submittedName>
</protein>
<dbReference type="Proteomes" id="UP000182347">
    <property type="component" value="Unassembled WGS sequence"/>
</dbReference>
<dbReference type="OrthoDB" id="9812621at2"/>
<organism evidence="3 4">
    <name type="scientific">Sediminibacillus halophilus</name>
    <dbReference type="NCBI Taxonomy" id="482461"/>
    <lineage>
        <taxon>Bacteria</taxon>
        <taxon>Bacillati</taxon>
        <taxon>Bacillota</taxon>
        <taxon>Bacilli</taxon>
        <taxon>Bacillales</taxon>
        <taxon>Bacillaceae</taxon>
        <taxon>Sediminibacillus</taxon>
    </lineage>
</organism>